<comment type="caution">
    <text evidence="1">The sequence shown here is derived from an EMBL/GenBank/DDBJ whole genome shotgun (WGS) entry which is preliminary data.</text>
</comment>
<protein>
    <submittedName>
        <fullName evidence="1">Uncharacterized protein</fullName>
    </submittedName>
</protein>
<dbReference type="RefSeq" id="WP_165144785.1">
    <property type="nucleotide sequence ID" value="NZ_JAEHFQ010000001.1"/>
</dbReference>
<organism evidence="1 2">
    <name type="scientific">Paenibacillus polymyxa</name>
    <name type="common">Bacillus polymyxa</name>
    <dbReference type="NCBI Taxonomy" id="1406"/>
    <lineage>
        <taxon>Bacteria</taxon>
        <taxon>Bacillati</taxon>
        <taxon>Bacillota</taxon>
        <taxon>Bacilli</taxon>
        <taxon>Bacillales</taxon>
        <taxon>Paenibacillaceae</taxon>
        <taxon>Paenibacillus</taxon>
    </lineage>
</organism>
<dbReference type="AlphaFoldDB" id="A0A8I1IT19"/>
<reference evidence="1" key="1">
    <citation type="submission" date="2020-12" db="EMBL/GenBank/DDBJ databases">
        <title>Paenibacillus polymyxa LMG 27872: a double-edged sword.</title>
        <authorList>
            <person name="Langendries S."/>
            <person name="Garcia Mendez S."/>
            <person name="Beirinckx S."/>
            <person name="Viaene T."/>
            <person name="Baeyen S."/>
            <person name="Goeminne G."/>
            <person name="Willems A."/>
            <person name="Debode J."/>
            <person name="Goormachtig S."/>
        </authorList>
    </citation>
    <scope>NUCLEOTIDE SEQUENCE</scope>
    <source>
        <strain evidence="1">LMG 27872</strain>
    </source>
</reference>
<name>A0A8I1IT19_PAEPO</name>
<evidence type="ECO:0000313" key="2">
    <source>
        <dbReference type="Proteomes" id="UP000650605"/>
    </source>
</evidence>
<accession>A0A8I1IT19</accession>
<evidence type="ECO:0000313" key="1">
    <source>
        <dbReference type="EMBL" id="MBM0632000.1"/>
    </source>
</evidence>
<sequence length="63" mass="7418">MTTMELKRGDWVQVQTGDLGIVQRVSKRQAWADVLFTSWTKRMKREHLTFYSRPPQTGPGMYD</sequence>
<dbReference type="Proteomes" id="UP000650605">
    <property type="component" value="Unassembled WGS sequence"/>
</dbReference>
<proteinExistence type="predicted"/>
<dbReference type="EMBL" id="JAEHFQ010000001">
    <property type="protein sequence ID" value="MBM0632000.1"/>
    <property type="molecule type" value="Genomic_DNA"/>
</dbReference>
<gene>
    <name evidence="1" type="ORF">JDW19_02505</name>
</gene>